<sequence>MNSDMNSDVNSDVSNVDMGGLNMNPLNTSRPNPVGLASAGNPSFSPLTLREISADVAEASRLLGAGVSCGYTAQSQRGELSLRLIPGDDRAPSAAPASSRSASSLTWFDSAIGPFALSDAEAVLSLLGELPVTLGGDHQPWYWQLVNQRLSTELAELLCPLRPLSDITALSIDGESPNDAPMTCRLQLRLGSQVLHAQLCADARVMLQLLGSHHWQPHRQNVAQDWPIRQPLVLGELSLSLDQLASLQPGDVLLPSLCHFDEEGGGRLQLAGRQWAVQTDSRAEQLYVRFSHEEDLGHGQ</sequence>
<evidence type="ECO:0000313" key="3">
    <source>
        <dbReference type="Proteomes" id="UP000501989"/>
    </source>
</evidence>
<accession>A0A6M8MPG3</accession>
<name>A0A6M8MPG3_9PSED</name>
<dbReference type="EMBL" id="CP053746">
    <property type="protein sequence ID" value="QKF52102.1"/>
    <property type="molecule type" value="Genomic_DNA"/>
</dbReference>
<protein>
    <submittedName>
        <fullName evidence="2">Type III secretion protein hrcQa</fullName>
    </submittedName>
</protein>
<dbReference type="Proteomes" id="UP000501989">
    <property type="component" value="Chromosome"/>
</dbReference>
<dbReference type="AlphaFoldDB" id="A0A6M8MPG3"/>
<evidence type="ECO:0000313" key="2">
    <source>
        <dbReference type="EMBL" id="QKF52102.1"/>
    </source>
</evidence>
<proteinExistence type="predicted"/>
<gene>
    <name evidence="2" type="ORF">FX982_03083</name>
</gene>
<dbReference type="KEGG" id="pgg:FX982_03083"/>
<organism evidence="2 3">
    <name type="scientific">Pseudomonas graminis</name>
    <dbReference type="NCBI Taxonomy" id="158627"/>
    <lineage>
        <taxon>Bacteria</taxon>
        <taxon>Pseudomonadati</taxon>
        <taxon>Pseudomonadota</taxon>
        <taxon>Gammaproteobacteria</taxon>
        <taxon>Pseudomonadales</taxon>
        <taxon>Pseudomonadaceae</taxon>
        <taxon>Pseudomonas</taxon>
    </lineage>
</organism>
<feature type="region of interest" description="Disordered" evidence="1">
    <location>
        <begin position="1"/>
        <end position="38"/>
    </location>
</feature>
<keyword evidence="3" id="KW-1185">Reference proteome</keyword>
<feature type="compositionally biased region" description="Low complexity" evidence="1">
    <location>
        <begin position="1"/>
        <end position="18"/>
    </location>
</feature>
<reference evidence="3" key="1">
    <citation type="submission" date="2019-12" db="EMBL/GenBank/DDBJ databases">
        <title>Endophytic bacteria associated with Panax ginseng seedlings.</title>
        <authorList>
            <person name="Park J.M."/>
            <person name="Shin R."/>
            <person name="Jo S.H."/>
        </authorList>
    </citation>
    <scope>NUCLEOTIDE SEQUENCE [LARGE SCALE GENOMIC DNA]</scope>
    <source>
        <strain evidence="3">PgKB30</strain>
    </source>
</reference>
<evidence type="ECO:0000256" key="1">
    <source>
        <dbReference type="SAM" id="MobiDB-lite"/>
    </source>
</evidence>